<accession>A0A101H0T3</accession>
<sequence length="314" mass="34492">MKTDEVSLAYRAAEMYYVNEMNQEQIASELGISRSKVSRLLTSARKLGMVKIELVEPDSFDLSALEEELCRKFSIREAHIVASVEGTEKEIKQRIALSFQNNILKIIEGKKSVGLGWGTTVYEAVMSLPNKLGQLPDMKIIPLLGGLGQSEKTYQINNIVEKMANSLGATSVFLSAPAIVNNAEQLNMMKQVGSVQNVVNEWAHLEAVIFGLGAPAGMSAVLDSNLPGEIILELVRKHAVGDIVSRFLNKDGEIICRKIEDVLLGIPFYELLKVPERICLSGGEQKAEGIRAALSRGYITTLFTDIRTAQRLVA</sequence>
<dbReference type="Proteomes" id="UP000264215">
    <property type="component" value="Unassembled WGS sequence"/>
</dbReference>
<evidence type="ECO:0000313" key="11">
    <source>
        <dbReference type="Proteomes" id="UP000055014"/>
    </source>
</evidence>
<evidence type="ECO:0000313" key="10">
    <source>
        <dbReference type="Proteomes" id="UP000054260"/>
    </source>
</evidence>
<dbReference type="InterPro" id="IPR013324">
    <property type="entry name" value="RNA_pol_sigma_r3/r4-like"/>
</dbReference>
<keyword evidence="2" id="KW-0805">Transcription regulation</keyword>
<dbReference type="EMBL" id="DQBS01000088">
    <property type="protein sequence ID" value="HCO69650.1"/>
    <property type="molecule type" value="Genomic_DNA"/>
</dbReference>
<evidence type="ECO:0000313" key="7">
    <source>
        <dbReference type="EMBL" id="HCO69650.1"/>
    </source>
</evidence>
<evidence type="ECO:0000313" key="9">
    <source>
        <dbReference type="EMBL" id="KUK85542.1"/>
    </source>
</evidence>
<dbReference type="Gene3D" id="1.10.10.60">
    <property type="entry name" value="Homeodomain-like"/>
    <property type="match status" value="1"/>
</dbReference>
<feature type="domain" description="Sugar-binding" evidence="5">
    <location>
        <begin position="61"/>
        <end position="313"/>
    </location>
</feature>
<dbReference type="GO" id="GO:0030246">
    <property type="term" value="F:carbohydrate binding"/>
    <property type="evidence" value="ECO:0007669"/>
    <property type="project" value="InterPro"/>
</dbReference>
<dbReference type="PANTHER" id="PTHR34294:SF1">
    <property type="entry name" value="TRANSCRIPTIONAL REGULATOR LSRR"/>
    <property type="match status" value="1"/>
</dbReference>
<dbReference type="SUPFAM" id="SSF88659">
    <property type="entry name" value="Sigma3 and sigma4 domains of RNA polymerase sigma factors"/>
    <property type="match status" value="1"/>
</dbReference>
<proteinExistence type="inferred from homology"/>
<comment type="caution">
    <text evidence="8">The sequence shown here is derived from an EMBL/GenBank/DDBJ whole genome shotgun (WGS) entry which is preliminary data.</text>
</comment>
<evidence type="ECO:0000256" key="4">
    <source>
        <dbReference type="ARBA" id="ARBA00023163"/>
    </source>
</evidence>
<reference evidence="7 12" key="3">
    <citation type="journal article" date="2018" name="Nat. Biotechnol.">
        <title>A standardized bacterial taxonomy based on genome phylogeny substantially revises the tree of life.</title>
        <authorList>
            <person name="Parks D.H."/>
            <person name="Chuvochina M."/>
            <person name="Waite D.W."/>
            <person name="Rinke C."/>
            <person name="Skarshewski A."/>
            <person name="Chaumeil P.A."/>
            <person name="Hugenholtz P."/>
        </authorList>
    </citation>
    <scope>NUCLEOTIDE SEQUENCE [LARGE SCALE GENOMIC DNA]</scope>
    <source>
        <strain evidence="7">UBA9905</strain>
    </source>
</reference>
<keyword evidence="4" id="KW-0804">Transcription</keyword>
<name>A0A101H0T3_9BACT</name>
<evidence type="ECO:0000256" key="1">
    <source>
        <dbReference type="ARBA" id="ARBA00010466"/>
    </source>
</evidence>
<protein>
    <submittedName>
        <fullName evidence="8">Transcriptional regulator, DeoR family</fullName>
    </submittedName>
</protein>
<evidence type="ECO:0000259" key="5">
    <source>
        <dbReference type="Pfam" id="PF04198"/>
    </source>
</evidence>
<dbReference type="PANTHER" id="PTHR34294">
    <property type="entry name" value="TRANSCRIPTIONAL REGULATOR-RELATED"/>
    <property type="match status" value="1"/>
</dbReference>
<reference evidence="8" key="1">
    <citation type="journal article" date="2015" name="MBio">
        <title>Genome-resolved metagenomic analysis reveals roles for candidate phyla and other microbial community members in biogeochemical transformations in oil reservoirs.</title>
        <authorList>
            <person name="Hu P."/>
            <person name="Tom L."/>
            <person name="Singh A."/>
            <person name="Thomas B.C."/>
            <person name="Baker B.J."/>
            <person name="Piceno Y.M."/>
            <person name="Andersen G.L."/>
            <person name="Banfield J.F."/>
        </authorList>
    </citation>
    <scope>NUCLEOTIDE SEQUENCE [LARGE SCALE GENOMIC DNA]</scope>
    <source>
        <strain evidence="8">46_47</strain>
        <strain evidence="9">46_70</strain>
    </source>
</reference>
<evidence type="ECO:0000259" key="6">
    <source>
        <dbReference type="Pfam" id="PF04545"/>
    </source>
</evidence>
<dbReference type="EMBL" id="LGGW01000204">
    <property type="protein sequence ID" value="KUK85542.1"/>
    <property type="molecule type" value="Genomic_DNA"/>
</dbReference>
<organism evidence="8 10">
    <name type="scientific">Mesotoga infera</name>
    <dbReference type="NCBI Taxonomy" id="1236046"/>
    <lineage>
        <taxon>Bacteria</taxon>
        <taxon>Thermotogati</taxon>
        <taxon>Thermotogota</taxon>
        <taxon>Thermotogae</taxon>
        <taxon>Kosmotogales</taxon>
        <taxon>Kosmotogaceae</taxon>
        <taxon>Mesotoga</taxon>
    </lineage>
</organism>
<dbReference type="InterPro" id="IPR007630">
    <property type="entry name" value="RNA_pol_sigma70_r4"/>
</dbReference>
<evidence type="ECO:0000256" key="2">
    <source>
        <dbReference type="ARBA" id="ARBA00023015"/>
    </source>
</evidence>
<dbReference type="Pfam" id="PF04198">
    <property type="entry name" value="Sugar-bind"/>
    <property type="match status" value="1"/>
</dbReference>
<gene>
    <name evidence="7" type="ORF">DIT26_03555</name>
    <name evidence="8" type="ORF">XD86_0305</name>
    <name evidence="9" type="ORF">XE02_1510</name>
</gene>
<dbReference type="Pfam" id="PF04545">
    <property type="entry name" value="Sigma70_r4"/>
    <property type="match status" value="1"/>
</dbReference>
<feature type="domain" description="RNA polymerase sigma-70 region 4" evidence="6">
    <location>
        <begin position="14"/>
        <end position="45"/>
    </location>
</feature>
<keyword evidence="3" id="KW-0238">DNA-binding</keyword>
<reference evidence="10 11" key="2">
    <citation type="journal article" date="2015" name="MBio">
        <title>Genome-Resolved Metagenomic Analysis Reveals Roles for Candidate Phyla and Other Microbial Community Members in Biogeochemical Transformations in Oil Reservoirs.</title>
        <authorList>
            <person name="Hu P."/>
            <person name="Tom L."/>
            <person name="Singh A."/>
            <person name="Thomas B.C."/>
            <person name="Baker B.J."/>
            <person name="Piceno Y.M."/>
            <person name="Andersen G.L."/>
            <person name="Banfield J.F."/>
        </authorList>
    </citation>
    <scope>NUCLEOTIDE SEQUENCE [LARGE SCALE GENOMIC DNA]</scope>
</reference>
<dbReference type="Proteomes" id="UP000054260">
    <property type="component" value="Unassembled WGS sequence"/>
</dbReference>
<comment type="similarity">
    <text evidence="1">Belongs to the SorC transcriptional regulatory family.</text>
</comment>
<dbReference type="InterPro" id="IPR007324">
    <property type="entry name" value="Sugar-bd_dom_put"/>
</dbReference>
<dbReference type="PATRIC" id="fig|1236046.5.peg.1662"/>
<evidence type="ECO:0000313" key="12">
    <source>
        <dbReference type="Proteomes" id="UP000264215"/>
    </source>
</evidence>
<dbReference type="GO" id="GO:0003677">
    <property type="term" value="F:DNA binding"/>
    <property type="evidence" value="ECO:0007669"/>
    <property type="project" value="UniProtKB-KW"/>
</dbReference>
<dbReference type="SUPFAM" id="SSF100950">
    <property type="entry name" value="NagB/RpiA/CoA transferase-like"/>
    <property type="match status" value="1"/>
</dbReference>
<evidence type="ECO:0000313" key="8">
    <source>
        <dbReference type="EMBL" id="KUK68253.1"/>
    </source>
</evidence>
<dbReference type="GO" id="GO:0006352">
    <property type="term" value="P:DNA-templated transcription initiation"/>
    <property type="evidence" value="ECO:0007669"/>
    <property type="project" value="InterPro"/>
</dbReference>
<dbReference type="InterPro" id="IPR037171">
    <property type="entry name" value="NagB/RpiA_transferase-like"/>
</dbReference>
<dbReference type="EMBL" id="LGGH01000026">
    <property type="protein sequence ID" value="KUK68253.1"/>
    <property type="molecule type" value="Genomic_DNA"/>
</dbReference>
<dbReference type="Proteomes" id="UP000055014">
    <property type="component" value="Unassembled WGS sequence"/>
</dbReference>
<dbReference type="InterPro" id="IPR051054">
    <property type="entry name" value="SorC_transcr_regulators"/>
</dbReference>
<evidence type="ECO:0000256" key="3">
    <source>
        <dbReference type="ARBA" id="ARBA00023125"/>
    </source>
</evidence>
<dbReference type="GO" id="GO:0003700">
    <property type="term" value="F:DNA-binding transcription factor activity"/>
    <property type="evidence" value="ECO:0007669"/>
    <property type="project" value="InterPro"/>
</dbReference>
<dbReference type="AlphaFoldDB" id="A0A101H0T3"/>
<dbReference type="Gene3D" id="3.40.50.1360">
    <property type="match status" value="1"/>
</dbReference>